<organism evidence="11 12">
    <name type="scientific">Streblomastix strix</name>
    <dbReference type="NCBI Taxonomy" id="222440"/>
    <lineage>
        <taxon>Eukaryota</taxon>
        <taxon>Metamonada</taxon>
        <taxon>Preaxostyla</taxon>
        <taxon>Oxymonadida</taxon>
        <taxon>Streblomastigidae</taxon>
        <taxon>Streblomastix</taxon>
    </lineage>
</organism>
<gene>
    <name evidence="11" type="ORF">EZS28_001282</name>
</gene>
<dbReference type="Gene3D" id="1.10.510.10">
    <property type="entry name" value="Transferase(Phosphotransferase) domain 1"/>
    <property type="match status" value="1"/>
</dbReference>
<evidence type="ECO:0000256" key="2">
    <source>
        <dbReference type="ARBA" id="ARBA00012513"/>
    </source>
</evidence>
<comment type="catalytic activity">
    <reaction evidence="9">
        <text>L-seryl-[protein] + ATP = O-phospho-L-seryl-[protein] + ADP + H(+)</text>
        <dbReference type="Rhea" id="RHEA:17989"/>
        <dbReference type="Rhea" id="RHEA-COMP:9863"/>
        <dbReference type="Rhea" id="RHEA-COMP:11604"/>
        <dbReference type="ChEBI" id="CHEBI:15378"/>
        <dbReference type="ChEBI" id="CHEBI:29999"/>
        <dbReference type="ChEBI" id="CHEBI:30616"/>
        <dbReference type="ChEBI" id="CHEBI:83421"/>
        <dbReference type="ChEBI" id="CHEBI:456216"/>
        <dbReference type="EC" id="2.7.11.1"/>
    </reaction>
</comment>
<name>A0A5J4X7H9_9EUKA</name>
<dbReference type="PROSITE" id="PS50011">
    <property type="entry name" value="PROTEIN_KINASE_DOM"/>
    <property type="match status" value="1"/>
</dbReference>
<dbReference type="GO" id="GO:0005524">
    <property type="term" value="F:ATP binding"/>
    <property type="evidence" value="ECO:0007669"/>
    <property type="project" value="UniProtKB-KW"/>
</dbReference>
<dbReference type="InterPro" id="IPR051131">
    <property type="entry name" value="NEK_Ser/Thr_kinase_NIMA"/>
</dbReference>
<dbReference type="OrthoDB" id="248923at2759"/>
<comment type="caution">
    <text evidence="11">The sequence shown here is derived from an EMBL/GenBank/DDBJ whole genome shotgun (WGS) entry which is preliminary data.</text>
</comment>
<keyword evidence="6 11" id="KW-0418">Kinase</keyword>
<dbReference type="GO" id="GO:0004674">
    <property type="term" value="F:protein serine/threonine kinase activity"/>
    <property type="evidence" value="ECO:0007669"/>
    <property type="project" value="UniProtKB-KW"/>
</dbReference>
<evidence type="ECO:0000256" key="3">
    <source>
        <dbReference type="ARBA" id="ARBA00022527"/>
    </source>
</evidence>
<evidence type="ECO:0000256" key="9">
    <source>
        <dbReference type="ARBA" id="ARBA00048679"/>
    </source>
</evidence>
<dbReference type="SUPFAM" id="SSF56112">
    <property type="entry name" value="Protein kinase-like (PK-like)"/>
    <property type="match status" value="1"/>
</dbReference>
<proteinExistence type="inferred from homology"/>
<evidence type="ECO:0000256" key="8">
    <source>
        <dbReference type="ARBA" id="ARBA00047899"/>
    </source>
</evidence>
<evidence type="ECO:0000256" key="4">
    <source>
        <dbReference type="ARBA" id="ARBA00022679"/>
    </source>
</evidence>
<keyword evidence="5" id="KW-0547">Nucleotide-binding</keyword>
<dbReference type="FunFam" id="3.30.200.20:FF:000097">
    <property type="entry name" value="Probable serine/threonine-protein kinase nek1"/>
    <property type="match status" value="1"/>
</dbReference>
<feature type="domain" description="Protein kinase" evidence="10">
    <location>
        <begin position="10"/>
        <end position="212"/>
    </location>
</feature>
<keyword evidence="4" id="KW-0808">Transferase</keyword>
<dbReference type="EC" id="2.7.11.1" evidence="2"/>
<dbReference type="Proteomes" id="UP000324800">
    <property type="component" value="Unassembled WGS sequence"/>
</dbReference>
<keyword evidence="7" id="KW-0067">ATP-binding</keyword>
<evidence type="ECO:0000313" key="11">
    <source>
        <dbReference type="EMBL" id="KAA6403191.1"/>
    </source>
</evidence>
<protein>
    <recommendedName>
        <fullName evidence="2">non-specific serine/threonine protein kinase</fullName>
        <ecNumber evidence="2">2.7.11.1</ecNumber>
    </recommendedName>
</protein>
<evidence type="ECO:0000256" key="7">
    <source>
        <dbReference type="ARBA" id="ARBA00022840"/>
    </source>
</evidence>
<dbReference type="AlphaFoldDB" id="A0A5J4X7H9"/>
<dbReference type="InterPro" id="IPR011009">
    <property type="entry name" value="Kinase-like_dom_sf"/>
</dbReference>
<dbReference type="InterPro" id="IPR008271">
    <property type="entry name" value="Ser/Thr_kinase_AS"/>
</dbReference>
<dbReference type="Gene3D" id="3.30.200.20">
    <property type="entry name" value="Phosphorylase Kinase, domain 1"/>
    <property type="match status" value="1"/>
</dbReference>
<evidence type="ECO:0000256" key="5">
    <source>
        <dbReference type="ARBA" id="ARBA00022741"/>
    </source>
</evidence>
<dbReference type="PANTHER" id="PTHR44899">
    <property type="entry name" value="CAMK FAMILY PROTEIN KINASE"/>
    <property type="match status" value="1"/>
</dbReference>
<comment type="catalytic activity">
    <reaction evidence="8">
        <text>L-threonyl-[protein] + ATP = O-phospho-L-threonyl-[protein] + ADP + H(+)</text>
        <dbReference type="Rhea" id="RHEA:46608"/>
        <dbReference type="Rhea" id="RHEA-COMP:11060"/>
        <dbReference type="Rhea" id="RHEA-COMP:11605"/>
        <dbReference type="ChEBI" id="CHEBI:15378"/>
        <dbReference type="ChEBI" id="CHEBI:30013"/>
        <dbReference type="ChEBI" id="CHEBI:30616"/>
        <dbReference type="ChEBI" id="CHEBI:61977"/>
        <dbReference type="ChEBI" id="CHEBI:456216"/>
        <dbReference type="EC" id="2.7.11.1"/>
    </reaction>
</comment>
<dbReference type="SMART" id="SM00220">
    <property type="entry name" value="S_TKc"/>
    <property type="match status" value="1"/>
</dbReference>
<evidence type="ECO:0000256" key="1">
    <source>
        <dbReference type="ARBA" id="ARBA00010886"/>
    </source>
</evidence>
<dbReference type="PROSITE" id="PS00108">
    <property type="entry name" value="PROTEIN_KINASE_ST"/>
    <property type="match status" value="1"/>
</dbReference>
<reference evidence="11 12" key="1">
    <citation type="submission" date="2019-03" db="EMBL/GenBank/DDBJ databases">
        <title>Single cell metagenomics reveals metabolic interactions within the superorganism composed of flagellate Streblomastix strix and complex community of Bacteroidetes bacteria on its surface.</title>
        <authorList>
            <person name="Treitli S.C."/>
            <person name="Kolisko M."/>
            <person name="Husnik F."/>
            <person name="Keeling P."/>
            <person name="Hampl V."/>
        </authorList>
    </citation>
    <scope>NUCLEOTIDE SEQUENCE [LARGE SCALE GENOMIC DNA]</scope>
    <source>
        <strain evidence="11">ST1C</strain>
    </source>
</reference>
<evidence type="ECO:0000259" key="10">
    <source>
        <dbReference type="PROSITE" id="PS50011"/>
    </source>
</evidence>
<dbReference type="InterPro" id="IPR000719">
    <property type="entry name" value="Prot_kinase_dom"/>
</dbReference>
<dbReference type="Pfam" id="PF00069">
    <property type="entry name" value="Pkinase"/>
    <property type="match status" value="1"/>
</dbReference>
<sequence length="212" mass="24701">MEQRSRISDFEILQKIGKGSYGQVFRVKRKIDQNFYCLKQIDIQQLNLKEQQDTIQEVTLLAKLNSPYIIRYYDSFIDNGMLNIIMELADQGNLAEYIQKQKITKKPIPEDIVWKFLIEISIGLYHIHSNKVIHRDVKTLNIFLAKNNTVKIGDLGVAKLLDTHSFAQTTVGTPYYLSPELIHQIFGHQDVQYMNFVLIPNPLKHLIKELLQ</sequence>
<keyword evidence="3" id="KW-0723">Serine/threonine-protein kinase</keyword>
<evidence type="ECO:0000256" key="6">
    <source>
        <dbReference type="ARBA" id="ARBA00022777"/>
    </source>
</evidence>
<evidence type="ECO:0000313" key="12">
    <source>
        <dbReference type="Proteomes" id="UP000324800"/>
    </source>
</evidence>
<dbReference type="EMBL" id="SNRW01000129">
    <property type="protein sequence ID" value="KAA6403191.1"/>
    <property type="molecule type" value="Genomic_DNA"/>
</dbReference>
<comment type="similarity">
    <text evidence="1">Belongs to the protein kinase superfamily. NEK Ser/Thr protein kinase family. NIMA subfamily.</text>
</comment>
<accession>A0A5J4X7H9</accession>